<organism evidence="5">
    <name type="scientific">Caldilineaceae bacterium SB0662_bin_9</name>
    <dbReference type="NCBI Taxonomy" id="2605258"/>
    <lineage>
        <taxon>Bacteria</taxon>
        <taxon>Bacillati</taxon>
        <taxon>Chloroflexota</taxon>
        <taxon>Caldilineae</taxon>
        <taxon>Caldilineales</taxon>
        <taxon>Caldilineaceae</taxon>
    </lineage>
</organism>
<dbReference type="InterPro" id="IPR005122">
    <property type="entry name" value="Uracil-DNA_glycosylase-like"/>
</dbReference>
<dbReference type="AlphaFoldDB" id="A0A6B1DTN0"/>
<dbReference type="EMBL" id="VXPY01000085">
    <property type="protein sequence ID" value="MYD91069.1"/>
    <property type="molecule type" value="Genomic_DNA"/>
</dbReference>
<evidence type="ECO:0000256" key="1">
    <source>
        <dbReference type="ARBA" id="ARBA00022763"/>
    </source>
</evidence>
<reference evidence="5" key="1">
    <citation type="submission" date="2019-09" db="EMBL/GenBank/DDBJ databases">
        <title>Characterisation of the sponge microbiome using genome-centric metagenomics.</title>
        <authorList>
            <person name="Engelberts J.P."/>
            <person name="Robbins S.J."/>
            <person name="De Goeij J.M."/>
            <person name="Aranda M."/>
            <person name="Bell S.C."/>
            <person name="Webster N.S."/>
        </authorList>
    </citation>
    <scope>NUCLEOTIDE SEQUENCE</scope>
    <source>
        <strain evidence="5">SB0662_bin_9</strain>
    </source>
</reference>
<keyword evidence="1" id="KW-0227">DNA damage</keyword>
<keyword evidence="2" id="KW-0378">Hydrolase</keyword>
<name>A0A6B1DTN0_9CHLR</name>
<comment type="caution">
    <text evidence="5">The sequence shown here is derived from an EMBL/GenBank/DDBJ whole genome shotgun (WGS) entry which is preliminary data.</text>
</comment>
<evidence type="ECO:0000259" key="4">
    <source>
        <dbReference type="Pfam" id="PF03167"/>
    </source>
</evidence>
<dbReference type="GO" id="GO:0006285">
    <property type="term" value="P:base-excision repair, AP site formation"/>
    <property type="evidence" value="ECO:0007669"/>
    <property type="project" value="InterPro"/>
</dbReference>
<dbReference type="SUPFAM" id="SSF52141">
    <property type="entry name" value="Uracil-DNA glycosylase-like"/>
    <property type="match status" value="1"/>
</dbReference>
<dbReference type="GO" id="GO:0004844">
    <property type="term" value="F:uracil DNA N-glycosylase activity"/>
    <property type="evidence" value="ECO:0007669"/>
    <property type="project" value="TreeGrafter"/>
</dbReference>
<dbReference type="GO" id="GO:0008263">
    <property type="term" value="F:pyrimidine-specific mismatch base pair DNA N-glycosylase activity"/>
    <property type="evidence" value="ECO:0007669"/>
    <property type="project" value="TreeGrafter"/>
</dbReference>
<dbReference type="InterPro" id="IPR036895">
    <property type="entry name" value="Uracil-DNA_glycosylase-like_sf"/>
</dbReference>
<dbReference type="Gene3D" id="3.40.470.10">
    <property type="entry name" value="Uracil-DNA glycosylase-like domain"/>
    <property type="match status" value="1"/>
</dbReference>
<dbReference type="Pfam" id="PF03167">
    <property type="entry name" value="UDG"/>
    <property type="match status" value="1"/>
</dbReference>
<evidence type="ECO:0000313" key="5">
    <source>
        <dbReference type="EMBL" id="MYD91069.1"/>
    </source>
</evidence>
<protein>
    <recommendedName>
        <fullName evidence="4">Uracil-DNA glycosylase-like domain-containing protein</fullName>
    </recommendedName>
</protein>
<proteinExistence type="predicted"/>
<accession>A0A6B1DTN0</accession>
<evidence type="ECO:0000256" key="3">
    <source>
        <dbReference type="ARBA" id="ARBA00023204"/>
    </source>
</evidence>
<dbReference type="InterPro" id="IPR015637">
    <property type="entry name" value="MUG/TDG"/>
</dbReference>
<dbReference type="PANTHER" id="PTHR12159:SF9">
    <property type="entry name" value="G_T MISMATCH-SPECIFIC THYMINE DNA GLYCOSYLASE"/>
    <property type="match status" value="1"/>
</dbReference>
<evidence type="ECO:0000256" key="2">
    <source>
        <dbReference type="ARBA" id="ARBA00022801"/>
    </source>
</evidence>
<feature type="domain" description="Uracil-DNA glycosylase-like" evidence="4">
    <location>
        <begin position="36"/>
        <end position="138"/>
    </location>
</feature>
<keyword evidence="3" id="KW-0234">DNA repair</keyword>
<sequence>MTSEPVLPAGHSPVPLTETVLVDGKPVLTLKELVSPSIHTLIVGINPPPPAVAVGHYYQGRLGRQLWRCMRVAGIGNLLESDRGQEDSVLFHQGFGFMDLVRRPTARASQLRSDEWRQGGDSLIQRVAALACRPCVVMVYKSVADIAGGRFRELGYRTFTIGCNQRRFREERFHELAFWLHCNALPMPTAIDLPVNG</sequence>
<dbReference type="PANTHER" id="PTHR12159">
    <property type="entry name" value="G/T AND G/U MISMATCH-SPECIFIC DNA GLYCOSYLASE"/>
    <property type="match status" value="1"/>
</dbReference>
<gene>
    <name evidence="5" type="ORF">F4Y08_12165</name>
</gene>